<proteinExistence type="predicted"/>
<name>A0A813MN34_9BILA</name>
<organism evidence="1 3">
    <name type="scientific">Adineta steineri</name>
    <dbReference type="NCBI Taxonomy" id="433720"/>
    <lineage>
        <taxon>Eukaryota</taxon>
        <taxon>Metazoa</taxon>
        <taxon>Spiralia</taxon>
        <taxon>Gnathifera</taxon>
        <taxon>Rotifera</taxon>
        <taxon>Eurotatoria</taxon>
        <taxon>Bdelloidea</taxon>
        <taxon>Adinetida</taxon>
        <taxon>Adinetidae</taxon>
        <taxon>Adineta</taxon>
    </lineage>
</organism>
<dbReference type="Proteomes" id="UP000663868">
    <property type="component" value="Unassembled WGS sequence"/>
</dbReference>
<dbReference type="EMBL" id="CAJOBB010007210">
    <property type="protein sequence ID" value="CAF4180913.1"/>
    <property type="molecule type" value="Genomic_DNA"/>
</dbReference>
<dbReference type="EMBL" id="CAJNOE010000010">
    <property type="protein sequence ID" value="CAF0722843.1"/>
    <property type="molecule type" value="Genomic_DNA"/>
</dbReference>
<accession>A0A813MN34</accession>
<sequence>MRPPMVGMPAPRFVHSCTIRNNSNGNIKVQILYSGPAPEGQGVQQEASTVDIPVGGYIRAKERSTNHGSYQTRKEIAAIKVLRANGQKQKIVAPFEGVNGVELNWIFIVDNYKIQSVNPHPTTNIF</sequence>
<evidence type="ECO:0000313" key="2">
    <source>
        <dbReference type="EMBL" id="CAF4180913.1"/>
    </source>
</evidence>
<dbReference type="Proteomes" id="UP000663860">
    <property type="component" value="Unassembled WGS sequence"/>
</dbReference>
<evidence type="ECO:0000313" key="1">
    <source>
        <dbReference type="EMBL" id="CAF0722843.1"/>
    </source>
</evidence>
<comment type="caution">
    <text evidence="1">The sequence shown here is derived from an EMBL/GenBank/DDBJ whole genome shotgun (WGS) entry which is preliminary data.</text>
</comment>
<protein>
    <submittedName>
        <fullName evidence="1">Uncharacterized protein</fullName>
    </submittedName>
</protein>
<evidence type="ECO:0000313" key="3">
    <source>
        <dbReference type="Proteomes" id="UP000663860"/>
    </source>
</evidence>
<reference evidence="1" key="1">
    <citation type="submission" date="2021-02" db="EMBL/GenBank/DDBJ databases">
        <authorList>
            <person name="Nowell W R."/>
        </authorList>
    </citation>
    <scope>NUCLEOTIDE SEQUENCE</scope>
</reference>
<dbReference type="AlphaFoldDB" id="A0A813MN34"/>
<gene>
    <name evidence="1" type="ORF">IZO911_LOCUS2092</name>
    <name evidence="2" type="ORF">KXQ929_LOCUS38943</name>
</gene>